<organism evidence="1 2">
    <name type="scientific">Pseudomassariella vexata</name>
    <dbReference type="NCBI Taxonomy" id="1141098"/>
    <lineage>
        <taxon>Eukaryota</taxon>
        <taxon>Fungi</taxon>
        <taxon>Dikarya</taxon>
        <taxon>Ascomycota</taxon>
        <taxon>Pezizomycotina</taxon>
        <taxon>Sordariomycetes</taxon>
        <taxon>Xylariomycetidae</taxon>
        <taxon>Amphisphaeriales</taxon>
        <taxon>Pseudomassariaceae</taxon>
        <taxon>Pseudomassariella</taxon>
    </lineage>
</organism>
<keyword evidence="2" id="KW-1185">Reference proteome</keyword>
<protein>
    <submittedName>
        <fullName evidence="1">Uncharacterized protein</fullName>
    </submittedName>
</protein>
<dbReference type="AlphaFoldDB" id="A0A1Y2D843"/>
<dbReference type="InParanoid" id="A0A1Y2D843"/>
<dbReference type="RefSeq" id="XP_040709329.1">
    <property type="nucleotide sequence ID" value="XM_040853665.1"/>
</dbReference>
<dbReference type="Proteomes" id="UP000193689">
    <property type="component" value="Unassembled WGS sequence"/>
</dbReference>
<comment type="caution">
    <text evidence="1">The sequence shown here is derived from an EMBL/GenBank/DDBJ whole genome shotgun (WGS) entry which is preliminary data.</text>
</comment>
<gene>
    <name evidence="1" type="ORF">BCR38DRAFT_145710</name>
</gene>
<dbReference type="EMBL" id="MCFJ01000031">
    <property type="protein sequence ID" value="ORY54805.1"/>
    <property type="molecule type" value="Genomic_DNA"/>
</dbReference>
<accession>A0A1Y2D843</accession>
<sequence>MLARDGQETWSTMGKLNILRVRIGLFRCLLFSILVSWHAKLVDGSPVAHLPGNVCTLGSFFSKPPFGVYKVGLKTVFVCSQAIIAIFSDSPREAE</sequence>
<evidence type="ECO:0000313" key="2">
    <source>
        <dbReference type="Proteomes" id="UP000193689"/>
    </source>
</evidence>
<proteinExistence type="predicted"/>
<dbReference type="GeneID" id="63769877"/>
<reference evidence="1 2" key="1">
    <citation type="submission" date="2016-07" db="EMBL/GenBank/DDBJ databases">
        <title>Pervasive Adenine N6-methylation of Active Genes in Fungi.</title>
        <authorList>
            <consortium name="DOE Joint Genome Institute"/>
            <person name="Mondo S.J."/>
            <person name="Dannebaum R.O."/>
            <person name="Kuo R.C."/>
            <person name="Labutti K."/>
            <person name="Haridas S."/>
            <person name="Kuo A."/>
            <person name="Salamov A."/>
            <person name="Ahrendt S.R."/>
            <person name="Lipzen A."/>
            <person name="Sullivan W."/>
            <person name="Andreopoulos W.B."/>
            <person name="Clum A."/>
            <person name="Lindquist E."/>
            <person name="Daum C."/>
            <person name="Ramamoorthy G.K."/>
            <person name="Gryganskyi A."/>
            <person name="Culley D."/>
            <person name="Magnuson J.K."/>
            <person name="James T.Y."/>
            <person name="O'Malley M.A."/>
            <person name="Stajich J.E."/>
            <person name="Spatafora J.W."/>
            <person name="Visel A."/>
            <person name="Grigoriev I.V."/>
        </authorList>
    </citation>
    <scope>NUCLEOTIDE SEQUENCE [LARGE SCALE GENOMIC DNA]</scope>
    <source>
        <strain evidence="1 2">CBS 129021</strain>
    </source>
</reference>
<name>A0A1Y2D843_9PEZI</name>
<evidence type="ECO:0000313" key="1">
    <source>
        <dbReference type="EMBL" id="ORY54805.1"/>
    </source>
</evidence>